<reference evidence="2" key="1">
    <citation type="submission" date="2019-11" db="EMBL/GenBank/DDBJ databases">
        <authorList>
            <person name="Feng L."/>
        </authorList>
    </citation>
    <scope>NUCLEOTIDE SEQUENCE</scope>
    <source>
        <strain evidence="2">VdisparLFYP95</strain>
    </source>
</reference>
<dbReference type="RefSeq" id="WP_156719350.1">
    <property type="nucleotide sequence ID" value="NZ_CACRUF010000018.1"/>
</dbReference>
<dbReference type="PROSITE" id="PS51186">
    <property type="entry name" value="GNAT"/>
    <property type="match status" value="1"/>
</dbReference>
<dbReference type="Pfam" id="PF00583">
    <property type="entry name" value="Acetyltransf_1"/>
    <property type="match status" value="1"/>
</dbReference>
<sequence>MKEFRQLTVADTAEYHKVLIDGYAAIKDYPITFDAIDFTEEESKEWIETYPVYGLYIDGQLVSSISFCMPWIKYSTPDKFPHIAHFVTAPEFKGKGYARETLGYAEELLINQFKTPAVTLGTAKEHPWLPKMYESFGFKAYDKVHFRGKQHTTILFKKDLL</sequence>
<protein>
    <submittedName>
        <fullName evidence="2">Putative N-acetyltransferase YtmI</fullName>
        <ecNumber evidence="2">2.3.1.-</ecNumber>
    </submittedName>
</protein>
<dbReference type="InterPro" id="IPR000182">
    <property type="entry name" value="GNAT_dom"/>
</dbReference>
<keyword evidence="2" id="KW-0012">Acyltransferase</keyword>
<dbReference type="SUPFAM" id="SSF55729">
    <property type="entry name" value="Acyl-CoA N-acyltransferases (Nat)"/>
    <property type="match status" value="1"/>
</dbReference>
<dbReference type="AlphaFoldDB" id="A0A6N3ALN4"/>
<keyword evidence="2" id="KW-0808">Transferase</keyword>
<feature type="domain" description="N-acetyltransferase" evidence="1">
    <location>
        <begin position="2"/>
        <end position="161"/>
    </location>
</feature>
<dbReference type="Gene3D" id="3.40.630.30">
    <property type="match status" value="1"/>
</dbReference>
<gene>
    <name evidence="2" type="primary">ytmI</name>
    <name evidence="2" type="ORF">VDLFYP95_01012</name>
</gene>
<dbReference type="CDD" id="cd04301">
    <property type="entry name" value="NAT_SF"/>
    <property type="match status" value="1"/>
</dbReference>
<dbReference type="GO" id="GO:0016747">
    <property type="term" value="F:acyltransferase activity, transferring groups other than amino-acyl groups"/>
    <property type="evidence" value="ECO:0007669"/>
    <property type="project" value="InterPro"/>
</dbReference>
<name>A0A6N3ALN4_9FIRM</name>
<dbReference type="EC" id="2.3.1.-" evidence="2"/>
<dbReference type="EMBL" id="CACRUF010000018">
    <property type="protein sequence ID" value="VYT90536.1"/>
    <property type="molecule type" value="Genomic_DNA"/>
</dbReference>
<proteinExistence type="predicted"/>
<accession>A0A6N3ALN4</accession>
<evidence type="ECO:0000259" key="1">
    <source>
        <dbReference type="PROSITE" id="PS51186"/>
    </source>
</evidence>
<dbReference type="InterPro" id="IPR016181">
    <property type="entry name" value="Acyl_CoA_acyltransferase"/>
</dbReference>
<evidence type="ECO:0000313" key="2">
    <source>
        <dbReference type="EMBL" id="VYT90536.1"/>
    </source>
</evidence>
<organism evidence="2">
    <name type="scientific">Veillonella dispar</name>
    <dbReference type="NCBI Taxonomy" id="39778"/>
    <lineage>
        <taxon>Bacteria</taxon>
        <taxon>Bacillati</taxon>
        <taxon>Bacillota</taxon>
        <taxon>Negativicutes</taxon>
        <taxon>Veillonellales</taxon>
        <taxon>Veillonellaceae</taxon>
        <taxon>Veillonella</taxon>
    </lineage>
</organism>